<dbReference type="PANTHER" id="PTHR13090">
    <property type="entry name" value="ARGININE-HYDROXYLASE NDUFAF5, MITOCHONDRIAL"/>
    <property type="match status" value="1"/>
</dbReference>
<dbReference type="Pfam" id="PF08241">
    <property type="entry name" value="Methyltransf_11"/>
    <property type="match status" value="1"/>
</dbReference>
<dbReference type="EMBL" id="CP050139">
    <property type="protein sequence ID" value="QIP35492.1"/>
    <property type="molecule type" value="Genomic_DNA"/>
</dbReference>
<evidence type="ECO:0000313" key="4">
    <source>
        <dbReference type="Proteomes" id="UP000502533"/>
    </source>
</evidence>
<evidence type="ECO:0000256" key="2">
    <source>
        <dbReference type="ARBA" id="ARBA00022679"/>
    </source>
</evidence>
<protein>
    <submittedName>
        <fullName evidence="3">Methyltransferase domain-containing protein</fullName>
    </submittedName>
</protein>
<reference evidence="3 4" key="1">
    <citation type="submission" date="2020-03" db="EMBL/GenBank/DDBJ databases">
        <title>Isolation of cellulose-producing strains, genome characterization and application of the synthesized cellulose films as an economical and sustainable material for piezoelectric sensor construction.</title>
        <authorList>
            <person name="Mangayil R.K."/>
        </authorList>
    </citation>
    <scope>NUCLEOTIDE SEQUENCE [LARGE SCALE GENOMIC DNA]</scope>
    <source>
        <strain evidence="3 4">ENS 9a1a</strain>
    </source>
</reference>
<dbReference type="CDD" id="cd02440">
    <property type="entry name" value="AdoMet_MTases"/>
    <property type="match status" value="1"/>
</dbReference>
<dbReference type="GO" id="GO:0008757">
    <property type="term" value="F:S-adenosylmethionine-dependent methyltransferase activity"/>
    <property type="evidence" value="ECO:0007669"/>
    <property type="project" value="InterPro"/>
</dbReference>
<dbReference type="InterPro" id="IPR050602">
    <property type="entry name" value="Malonyl-ACP_OMT"/>
</dbReference>
<dbReference type="Gene3D" id="3.40.50.150">
    <property type="entry name" value="Vaccinia Virus protein VP39"/>
    <property type="match status" value="1"/>
</dbReference>
<evidence type="ECO:0000256" key="1">
    <source>
        <dbReference type="ARBA" id="ARBA00022603"/>
    </source>
</evidence>
<dbReference type="GeneID" id="85022190"/>
<gene>
    <name evidence="3" type="ORF">GWK63_08490</name>
</gene>
<proteinExistence type="predicted"/>
<dbReference type="SUPFAM" id="SSF53335">
    <property type="entry name" value="S-adenosyl-L-methionine-dependent methyltransferases"/>
    <property type="match status" value="1"/>
</dbReference>
<dbReference type="GO" id="GO:0032259">
    <property type="term" value="P:methylation"/>
    <property type="evidence" value="ECO:0007669"/>
    <property type="project" value="UniProtKB-KW"/>
</dbReference>
<keyword evidence="4" id="KW-1185">Reference proteome</keyword>
<keyword evidence="2 3" id="KW-0808">Transferase</keyword>
<dbReference type="KEGG" id="kre:GWK63_08490"/>
<evidence type="ECO:0000313" key="3">
    <source>
        <dbReference type="EMBL" id="QIP35492.1"/>
    </source>
</evidence>
<dbReference type="PANTHER" id="PTHR13090:SF1">
    <property type="entry name" value="ARGININE-HYDROXYLASE NDUFAF5, MITOCHONDRIAL"/>
    <property type="match status" value="1"/>
</dbReference>
<organism evidence="3 4">
    <name type="scientific">Komagataeibacter rhaeticus</name>
    <dbReference type="NCBI Taxonomy" id="215221"/>
    <lineage>
        <taxon>Bacteria</taxon>
        <taxon>Pseudomonadati</taxon>
        <taxon>Pseudomonadota</taxon>
        <taxon>Alphaproteobacteria</taxon>
        <taxon>Acetobacterales</taxon>
        <taxon>Acetobacteraceae</taxon>
        <taxon>Komagataeibacter</taxon>
    </lineage>
</organism>
<dbReference type="InterPro" id="IPR013216">
    <property type="entry name" value="Methyltransf_11"/>
</dbReference>
<sequence length="315" mass="33998">MRSHDRRLGSTGRVAHMENMTPEVPQIFDRHAVRLHRDRAATHMADVRPVLAEAAARLLDRLDDVTRGFGTALDIGGRGVVAPALRARGIATVAGDLSPDLCGRDDGPAVCMDGEWLPFAPHSFDLVVACLSLHWVNDLPGLLAQVRRILVPDGLFLACMPVLPTLGGLRHALLEAEMARRGGVSPRVSPFPGLRDCAGLLQRAGFALPVADSDVIHLSYRTPMGLLADLRHGGETNALCQRARGLTHPALLADALARLPLEPDGSLMQDLHVAMMTGWSPAPTQPQPLRPGQFTTSLEDALRGEAWHDAAFSRR</sequence>
<name>A0A181CB44_9PROT</name>
<dbReference type="InterPro" id="IPR029063">
    <property type="entry name" value="SAM-dependent_MTases_sf"/>
</dbReference>
<dbReference type="RefSeq" id="WP_083824522.1">
    <property type="nucleotide sequence ID" value="NZ_CALMTF010000112.1"/>
</dbReference>
<dbReference type="AlphaFoldDB" id="A0A181CB44"/>
<accession>A0A181CB44</accession>
<dbReference type="Proteomes" id="UP000502533">
    <property type="component" value="Chromosome"/>
</dbReference>
<keyword evidence="1 3" id="KW-0489">Methyltransferase</keyword>